<evidence type="ECO:0000313" key="2">
    <source>
        <dbReference type="EMBL" id="KNC72596.1"/>
    </source>
</evidence>
<name>A0A0L0F7S1_9EUKA</name>
<sequence>MATLAFTYWCFKTYSTVLRGPRGVISQVIRVPTGSALSFRARSLQRMSSLPRAKTNLVKATLLSAENSGRASPKPASRPPSRNSIGQEEITKRVTNMARKDIIMPKRRGSLPLAFVPVASPRPSPTVSPRASPRPSPSVSPVGSRKTALRRLLSSTMDTKKNESSRSSSSLSN</sequence>
<proteinExistence type="predicted"/>
<dbReference type="AlphaFoldDB" id="A0A0L0F7S1"/>
<feature type="compositionally biased region" description="Pro residues" evidence="1">
    <location>
        <begin position="120"/>
        <end position="138"/>
    </location>
</feature>
<reference evidence="2 3" key="1">
    <citation type="submission" date="2011-02" db="EMBL/GenBank/DDBJ databases">
        <title>The Genome Sequence of Sphaeroforma arctica JP610.</title>
        <authorList>
            <consortium name="The Broad Institute Genome Sequencing Platform"/>
            <person name="Russ C."/>
            <person name="Cuomo C."/>
            <person name="Young S.K."/>
            <person name="Zeng Q."/>
            <person name="Gargeya S."/>
            <person name="Alvarado L."/>
            <person name="Berlin A."/>
            <person name="Chapman S.B."/>
            <person name="Chen Z."/>
            <person name="Freedman E."/>
            <person name="Gellesch M."/>
            <person name="Goldberg J."/>
            <person name="Griggs A."/>
            <person name="Gujja S."/>
            <person name="Heilman E."/>
            <person name="Heiman D."/>
            <person name="Howarth C."/>
            <person name="Mehta T."/>
            <person name="Neiman D."/>
            <person name="Pearson M."/>
            <person name="Roberts A."/>
            <person name="Saif S."/>
            <person name="Shea T."/>
            <person name="Shenoy N."/>
            <person name="Sisk P."/>
            <person name="Stolte C."/>
            <person name="Sykes S."/>
            <person name="White J."/>
            <person name="Yandava C."/>
            <person name="Burger G."/>
            <person name="Gray M.W."/>
            <person name="Holland P.W.H."/>
            <person name="King N."/>
            <person name="Lang F.B.F."/>
            <person name="Roger A.J."/>
            <person name="Ruiz-Trillo I."/>
            <person name="Haas B."/>
            <person name="Nusbaum C."/>
            <person name="Birren B."/>
        </authorList>
    </citation>
    <scope>NUCLEOTIDE SEQUENCE [LARGE SCALE GENOMIC DNA]</scope>
    <source>
        <strain evidence="2 3">JP610</strain>
    </source>
</reference>
<evidence type="ECO:0000313" key="3">
    <source>
        <dbReference type="Proteomes" id="UP000054560"/>
    </source>
</evidence>
<protein>
    <submittedName>
        <fullName evidence="2">Uncharacterized protein</fullName>
    </submittedName>
</protein>
<dbReference type="RefSeq" id="XP_014146498.1">
    <property type="nucleotide sequence ID" value="XM_014291023.1"/>
</dbReference>
<dbReference type="Proteomes" id="UP000054560">
    <property type="component" value="Unassembled WGS sequence"/>
</dbReference>
<feature type="compositionally biased region" description="Low complexity" evidence="1">
    <location>
        <begin position="68"/>
        <end position="82"/>
    </location>
</feature>
<organism evidence="2 3">
    <name type="scientific">Sphaeroforma arctica JP610</name>
    <dbReference type="NCBI Taxonomy" id="667725"/>
    <lineage>
        <taxon>Eukaryota</taxon>
        <taxon>Ichthyosporea</taxon>
        <taxon>Ichthyophonida</taxon>
        <taxon>Sphaeroforma</taxon>
    </lineage>
</organism>
<gene>
    <name evidence="2" type="ORF">SARC_14845</name>
</gene>
<keyword evidence="3" id="KW-1185">Reference proteome</keyword>
<dbReference type="GeneID" id="25915349"/>
<feature type="region of interest" description="Disordered" evidence="1">
    <location>
        <begin position="63"/>
        <end position="173"/>
    </location>
</feature>
<evidence type="ECO:0000256" key="1">
    <source>
        <dbReference type="SAM" id="MobiDB-lite"/>
    </source>
</evidence>
<feature type="non-terminal residue" evidence="2">
    <location>
        <position position="173"/>
    </location>
</feature>
<dbReference type="EMBL" id="KQ246775">
    <property type="protein sequence ID" value="KNC72596.1"/>
    <property type="molecule type" value="Genomic_DNA"/>
</dbReference>
<accession>A0A0L0F7S1</accession>